<dbReference type="PANTHER" id="PTHR30619:SF7">
    <property type="entry name" value="BETA-LACTAMASE DOMAIN PROTEIN"/>
    <property type="match status" value="1"/>
</dbReference>
<gene>
    <name evidence="2" type="ORF">D7V94_18570</name>
</gene>
<dbReference type="PROSITE" id="PS51257">
    <property type="entry name" value="PROKAR_LIPOPROTEIN"/>
    <property type="match status" value="1"/>
</dbReference>
<dbReference type="OrthoDB" id="9783680at2"/>
<reference evidence="2 3" key="1">
    <citation type="submission" date="2018-09" db="EMBL/GenBank/DDBJ databases">
        <title>Murine metabolic-syndrome-specific gut microbial biobank.</title>
        <authorList>
            <person name="Liu C."/>
        </authorList>
    </citation>
    <scope>NUCLEOTIDE SEQUENCE [LARGE SCALE GENOMIC DNA]</scope>
    <source>
        <strain evidence="2 3">0.1xD8-82</strain>
    </source>
</reference>
<evidence type="ECO:0000313" key="3">
    <source>
        <dbReference type="Proteomes" id="UP000280696"/>
    </source>
</evidence>
<protein>
    <submittedName>
        <fullName evidence="2">MBL fold metallo-hydrolase</fullName>
    </submittedName>
</protein>
<evidence type="ECO:0000259" key="1">
    <source>
        <dbReference type="SMART" id="SM00849"/>
    </source>
</evidence>
<dbReference type="InterPro" id="IPR001279">
    <property type="entry name" value="Metallo-B-lactamas"/>
</dbReference>
<dbReference type="RefSeq" id="WP_120471804.1">
    <property type="nucleotide sequence ID" value="NZ_RAYQ01000024.1"/>
</dbReference>
<organism evidence="2 3">
    <name type="scientific">Parablautia intestinalis</name>
    <dbReference type="NCBI Taxonomy" id="2320100"/>
    <lineage>
        <taxon>Bacteria</taxon>
        <taxon>Bacillati</taxon>
        <taxon>Bacillota</taxon>
        <taxon>Clostridia</taxon>
        <taxon>Lachnospirales</taxon>
        <taxon>Lachnospiraceae</taxon>
        <taxon>Parablautia</taxon>
    </lineage>
</organism>
<accession>A0A3A9AAV4</accession>
<dbReference type="InterPro" id="IPR052159">
    <property type="entry name" value="Competence_DNA_uptake"/>
</dbReference>
<dbReference type="Gene3D" id="3.60.15.10">
    <property type="entry name" value="Ribonuclease Z/Hydroxyacylglutathione hydrolase-like"/>
    <property type="match status" value="1"/>
</dbReference>
<dbReference type="EMBL" id="RAYQ01000024">
    <property type="protein sequence ID" value="RKI88752.1"/>
    <property type="molecule type" value="Genomic_DNA"/>
</dbReference>
<dbReference type="GO" id="GO:0016787">
    <property type="term" value="F:hydrolase activity"/>
    <property type="evidence" value="ECO:0007669"/>
    <property type="project" value="UniProtKB-KW"/>
</dbReference>
<name>A0A3A9AAV4_9FIRM</name>
<comment type="caution">
    <text evidence="2">The sequence shown here is derived from an EMBL/GenBank/DDBJ whole genome shotgun (WGS) entry which is preliminary data.</text>
</comment>
<dbReference type="Pfam" id="PF00753">
    <property type="entry name" value="Lactamase_B"/>
    <property type="match status" value="1"/>
</dbReference>
<dbReference type="InterPro" id="IPR036866">
    <property type="entry name" value="RibonucZ/Hydroxyglut_hydro"/>
</dbReference>
<keyword evidence="2" id="KW-0378">Hydrolase</keyword>
<proteinExistence type="predicted"/>
<dbReference type="CDD" id="cd07731">
    <property type="entry name" value="ComA-like_MBL-fold"/>
    <property type="match status" value="1"/>
</dbReference>
<dbReference type="SUPFAM" id="SSF56281">
    <property type="entry name" value="Metallo-hydrolase/oxidoreductase"/>
    <property type="match status" value="1"/>
</dbReference>
<feature type="domain" description="Metallo-beta-lactamase" evidence="1">
    <location>
        <begin position="57"/>
        <end position="252"/>
    </location>
</feature>
<dbReference type="SMART" id="SM00849">
    <property type="entry name" value="Lactamase_B"/>
    <property type="match status" value="1"/>
</dbReference>
<dbReference type="PANTHER" id="PTHR30619">
    <property type="entry name" value="DNA INTERNALIZATION/COMPETENCE PROTEIN COMEC/REC2"/>
    <property type="match status" value="1"/>
</dbReference>
<evidence type="ECO:0000313" key="2">
    <source>
        <dbReference type="EMBL" id="RKI88752.1"/>
    </source>
</evidence>
<sequence length="292" mass="33108">MRNRIFLLCFAFALLFGCAPKERPKEQGAYIEQDAASDGEIQEQDCLVKVTFFDVGKGDAILIETSGHRVMIDAGYDDTSEIILSYFKDNGIEKLDYLLITHFDKDHVGGADHILREVETKNVLQPDYESDSEQYQEYIMSMEEQDIIPNKITETMNLSLDGIDFLVYPPQKADYKEKDNDFSLVVSMTCGEKHFLFTGDCEKERLTELLTQKEFDLTHDVLKIPHHGRKEKNSGEFLKAVSPEAAVITSSDDKPADDEIRKMLKKLGTEVYFTNDGTVTCLCDGVRVSVKT</sequence>
<keyword evidence="3" id="KW-1185">Reference proteome</keyword>
<dbReference type="Proteomes" id="UP000280696">
    <property type="component" value="Unassembled WGS sequence"/>
</dbReference>
<dbReference type="InterPro" id="IPR035681">
    <property type="entry name" value="ComA-like_MBL"/>
</dbReference>
<dbReference type="AlphaFoldDB" id="A0A3A9AAV4"/>